<name>A0ACC1QK49_9HYPO</name>
<evidence type="ECO:0000313" key="2">
    <source>
        <dbReference type="Proteomes" id="UP001148737"/>
    </source>
</evidence>
<sequence length="128" mass="13931">MVSLLENCFDPFVSMDLDEDFGVDDNPFDEIDSSFFIIDEMQIDASTAEYDPVAFNDDAVYQPFSAASHPLEVLCERIVVDAAPSASVENAFALANSGSTLLSIERGFQDSLEASNDNLRGPERGPTP</sequence>
<proteinExistence type="predicted"/>
<organism evidence="1 2">
    <name type="scientific">Lecanicillium saksenae</name>
    <dbReference type="NCBI Taxonomy" id="468837"/>
    <lineage>
        <taxon>Eukaryota</taxon>
        <taxon>Fungi</taxon>
        <taxon>Dikarya</taxon>
        <taxon>Ascomycota</taxon>
        <taxon>Pezizomycotina</taxon>
        <taxon>Sordariomycetes</taxon>
        <taxon>Hypocreomycetidae</taxon>
        <taxon>Hypocreales</taxon>
        <taxon>Cordycipitaceae</taxon>
        <taxon>Lecanicillium</taxon>
    </lineage>
</organism>
<accession>A0ACC1QK49</accession>
<evidence type="ECO:0000313" key="1">
    <source>
        <dbReference type="EMBL" id="KAJ3480549.1"/>
    </source>
</evidence>
<reference evidence="1" key="1">
    <citation type="submission" date="2022-07" db="EMBL/GenBank/DDBJ databases">
        <title>Genome Sequence of Lecanicillium saksenae.</title>
        <authorList>
            <person name="Buettner E."/>
        </authorList>
    </citation>
    <scope>NUCLEOTIDE SEQUENCE</scope>
    <source>
        <strain evidence="1">VT-O1</strain>
    </source>
</reference>
<keyword evidence="2" id="KW-1185">Reference proteome</keyword>
<protein>
    <submittedName>
        <fullName evidence="1">Uncharacterized protein</fullName>
    </submittedName>
</protein>
<dbReference type="Proteomes" id="UP001148737">
    <property type="component" value="Unassembled WGS sequence"/>
</dbReference>
<comment type="caution">
    <text evidence="1">The sequence shown here is derived from an EMBL/GenBank/DDBJ whole genome shotgun (WGS) entry which is preliminary data.</text>
</comment>
<gene>
    <name evidence="1" type="ORF">NLG97_g8047</name>
</gene>
<dbReference type="EMBL" id="JANAKD010001337">
    <property type="protein sequence ID" value="KAJ3480549.1"/>
    <property type="molecule type" value="Genomic_DNA"/>
</dbReference>